<dbReference type="SUPFAM" id="SSF46785">
    <property type="entry name" value="Winged helix' DNA-binding domain"/>
    <property type="match status" value="1"/>
</dbReference>
<dbReference type="PROSITE" id="PS51094">
    <property type="entry name" value="PTS_EIIA_TYPE_2"/>
    <property type="match status" value="1"/>
</dbReference>
<dbReference type="GO" id="GO:0008982">
    <property type="term" value="F:protein-N(PI)-phosphohistidine-sugar phosphotransferase activity"/>
    <property type="evidence" value="ECO:0007669"/>
    <property type="project" value="InterPro"/>
</dbReference>
<organism evidence="8 9">
    <name type="scientific">Aerococcus viridans</name>
    <dbReference type="NCBI Taxonomy" id="1377"/>
    <lineage>
        <taxon>Bacteria</taxon>
        <taxon>Bacillati</taxon>
        <taxon>Bacillota</taxon>
        <taxon>Bacilli</taxon>
        <taxon>Lactobacillales</taxon>
        <taxon>Aerococcaceae</taxon>
        <taxon>Aerococcus</taxon>
    </lineage>
</organism>
<protein>
    <submittedName>
        <fullName evidence="8">Transcriptional regulator</fullName>
    </submittedName>
</protein>
<dbReference type="InterPro" id="IPR016152">
    <property type="entry name" value="PTrfase/Anion_transptr"/>
</dbReference>
<dbReference type="KEGG" id="avs:AWM76_10075"/>
<feature type="domain" description="PTS EIIA type-2" evidence="5">
    <location>
        <begin position="535"/>
        <end position="681"/>
    </location>
</feature>
<keyword evidence="2" id="KW-0805">Transcription regulation</keyword>
<dbReference type="GeneID" id="32031257"/>
<dbReference type="EMBL" id="CP014164">
    <property type="protein sequence ID" value="AMC01864.1"/>
    <property type="molecule type" value="Genomic_DNA"/>
</dbReference>
<dbReference type="InterPro" id="IPR036634">
    <property type="entry name" value="PRD_sf"/>
</dbReference>
<evidence type="ECO:0000259" key="5">
    <source>
        <dbReference type="PROSITE" id="PS51094"/>
    </source>
</evidence>
<name>A0AAU8U600_9LACT</name>
<dbReference type="Gene3D" id="1.10.10.10">
    <property type="entry name" value="Winged helix-like DNA-binding domain superfamily/Winged helix DNA-binding domain"/>
    <property type="match status" value="1"/>
</dbReference>
<evidence type="ECO:0000256" key="3">
    <source>
        <dbReference type="ARBA" id="ARBA00023159"/>
    </source>
</evidence>
<dbReference type="InterPro" id="IPR007737">
    <property type="entry name" value="Mga_HTH"/>
</dbReference>
<dbReference type="InterPro" id="IPR011608">
    <property type="entry name" value="PRD"/>
</dbReference>
<dbReference type="PANTHER" id="PTHR30185:SF18">
    <property type="entry name" value="TRANSCRIPTIONAL REGULATOR MTLR"/>
    <property type="match status" value="1"/>
</dbReference>
<dbReference type="Pfam" id="PF05043">
    <property type="entry name" value="Mga"/>
    <property type="match status" value="1"/>
</dbReference>
<dbReference type="InterPro" id="IPR050661">
    <property type="entry name" value="BglG_antiterminators"/>
</dbReference>
<dbReference type="PROSITE" id="PS51372">
    <property type="entry name" value="PRD_2"/>
    <property type="match status" value="1"/>
</dbReference>
<sequence>MEVYFTEREKSILNLLLAYPKGVTQKDIQDELDISKRTVYREISHIEESLRQLNLRLDKPRNEGYYLIGSDEDKAALRDQLNAHPYGDLSKAQRQNAIALMVLSGQGISTVEAMAYDFSVSVRTLNTDMASVKASLSEYDIQIESSSHANLKVKGEETVIRQLIVNLLDYNIKEIDFFLYFNQMTEQGQLPHSEDAFFIQIIPSDIYEIAYQIFKSNLIHQKLSNLPDNQLKTIILSFVVNIFRIQQGHSIHSEILAKDQSSHFIRLSHQMYEIIAKEMKLAIDFNERHMFARQLEGMNFNRPQNIFSNNFDTELSYRVAELTRKISTKTGYDFRQDNRLFEDLLTHLNAALKRLDQAITSDDIILDKMIAGYPNLHEAVDLSLKEVFPDITFTKEEMAYIIIHYASSIERQPISRNLKIVILSAGGFGTSKILESRFSNKIPEVKQLDIVKVSQMSKVDYDQYDLILSTSFLAGFNYPYQVISPLLLDDEIMAIRQEIKHLSQSKERTQASQQANGSADMQFERLYQLVNTANKILEKFDIHQIQSKETVEASLLEIIQGLSDQVVEEPDRVTKRVIQRYLEAPIGIPHSNIALFHSTNPQVKEAFFSIYELDRPFEILGMDRTTIELKRILLLLAPEPLSWENELLLGKISSSIIDNDLNTEIYRSGTKAIVLQLLSALFVEETTTFE</sequence>
<dbReference type="Gene3D" id="1.10.1790.10">
    <property type="entry name" value="PRD domain"/>
    <property type="match status" value="1"/>
</dbReference>
<dbReference type="Pfam" id="PF08279">
    <property type="entry name" value="HTH_11"/>
    <property type="match status" value="1"/>
</dbReference>
<dbReference type="CDD" id="cd05568">
    <property type="entry name" value="PTS_IIB_bgl_like"/>
    <property type="match status" value="1"/>
</dbReference>
<dbReference type="GO" id="GO:0006355">
    <property type="term" value="P:regulation of DNA-templated transcription"/>
    <property type="evidence" value="ECO:0007669"/>
    <property type="project" value="InterPro"/>
</dbReference>
<proteinExistence type="predicted"/>
<dbReference type="InterPro" id="IPR002178">
    <property type="entry name" value="PTS_EIIA_type-2_dom"/>
</dbReference>
<keyword evidence="3" id="KW-0010">Activator</keyword>
<dbReference type="InterPro" id="IPR013011">
    <property type="entry name" value="PTS_EIIB_2"/>
</dbReference>
<evidence type="ECO:0000313" key="9">
    <source>
        <dbReference type="Proteomes" id="UP000066986"/>
    </source>
</evidence>
<evidence type="ECO:0000256" key="1">
    <source>
        <dbReference type="ARBA" id="ARBA00022737"/>
    </source>
</evidence>
<gene>
    <name evidence="8" type="ORF">AWM76_10075</name>
</gene>
<dbReference type="Pfam" id="PF00874">
    <property type="entry name" value="PRD"/>
    <property type="match status" value="1"/>
</dbReference>
<dbReference type="PROSITE" id="PS51099">
    <property type="entry name" value="PTS_EIIB_TYPE_2"/>
    <property type="match status" value="1"/>
</dbReference>
<dbReference type="PANTHER" id="PTHR30185">
    <property type="entry name" value="CRYPTIC BETA-GLUCOSIDE BGL OPERON ANTITERMINATOR"/>
    <property type="match status" value="1"/>
</dbReference>
<dbReference type="InterPro" id="IPR036388">
    <property type="entry name" value="WH-like_DNA-bd_sf"/>
</dbReference>
<dbReference type="SUPFAM" id="SSF63520">
    <property type="entry name" value="PTS-regulatory domain, PRD"/>
    <property type="match status" value="1"/>
</dbReference>
<reference evidence="9" key="2">
    <citation type="submission" date="2016-01" db="EMBL/GenBank/DDBJ databases">
        <title>Six Aerococcus type strain genome sequencing and assembly using PacBio and Illumina Hiseq.</title>
        <authorList>
            <person name="Carkaci D."/>
            <person name="Dargis R."/>
            <person name="Nielsen X.C."/>
            <person name="Skovgaard O."/>
            <person name="Fuursted K."/>
            <person name="Christensen J.J."/>
        </authorList>
    </citation>
    <scope>NUCLEOTIDE SEQUENCE [LARGE SCALE GENOMIC DNA]</scope>
    <source>
        <strain evidence="9">CCUG4311</strain>
    </source>
</reference>
<evidence type="ECO:0000256" key="2">
    <source>
        <dbReference type="ARBA" id="ARBA00023015"/>
    </source>
</evidence>
<evidence type="ECO:0000313" key="8">
    <source>
        <dbReference type="EMBL" id="AMC01864.1"/>
    </source>
</evidence>
<evidence type="ECO:0000259" key="6">
    <source>
        <dbReference type="PROSITE" id="PS51099"/>
    </source>
</evidence>
<reference evidence="8 9" key="1">
    <citation type="journal article" date="2016" name="Genome Announc.">
        <title>Complete Genome Sequences of Aerococcus christensenii CCUG 28831T, Aerococcus sanguinicola CCUG 43001T, Aerococcus urinae CCUG 36881T, Aerococcus urinaeequi CCUG 28094T, Aerococcus urinaehominis CCUG 42038 BT, and Aerococcus viridans CCUG 4311T.</title>
        <authorList>
            <person name="Carkaci D."/>
            <person name="Dargis R."/>
            <person name="Nielsen X.C."/>
            <person name="Skovgaard O."/>
            <person name="Fuursted K."/>
            <person name="Christensen J.J."/>
        </authorList>
    </citation>
    <scope>NUCLEOTIDE SEQUENCE [LARGE SCALE GENOMIC DNA]</scope>
    <source>
        <strain evidence="8 9">CCUG4311</strain>
    </source>
</reference>
<dbReference type="SUPFAM" id="SSF55804">
    <property type="entry name" value="Phoshotransferase/anion transport protein"/>
    <property type="match status" value="1"/>
</dbReference>
<dbReference type="Pfam" id="PF00359">
    <property type="entry name" value="PTS_EIIA_2"/>
    <property type="match status" value="1"/>
</dbReference>
<feature type="domain" description="PTS EIIB type-2" evidence="6">
    <location>
        <begin position="418"/>
        <end position="507"/>
    </location>
</feature>
<dbReference type="InterPro" id="IPR036390">
    <property type="entry name" value="WH_DNA-bd_sf"/>
</dbReference>
<feature type="domain" description="PRD" evidence="7">
    <location>
        <begin position="310"/>
        <end position="415"/>
    </location>
</feature>
<dbReference type="RefSeq" id="WP_003142035.1">
    <property type="nucleotide sequence ID" value="NZ_CP014164.1"/>
</dbReference>
<keyword evidence="1" id="KW-0677">Repeat</keyword>
<keyword evidence="4" id="KW-0804">Transcription</keyword>
<dbReference type="GO" id="GO:0009401">
    <property type="term" value="P:phosphoenolpyruvate-dependent sugar phosphotransferase system"/>
    <property type="evidence" value="ECO:0007669"/>
    <property type="project" value="InterPro"/>
</dbReference>
<dbReference type="Proteomes" id="UP000066986">
    <property type="component" value="Chromosome"/>
</dbReference>
<evidence type="ECO:0000256" key="4">
    <source>
        <dbReference type="ARBA" id="ARBA00023163"/>
    </source>
</evidence>
<dbReference type="InterPro" id="IPR013196">
    <property type="entry name" value="HTH_11"/>
</dbReference>
<evidence type="ECO:0000259" key="7">
    <source>
        <dbReference type="PROSITE" id="PS51372"/>
    </source>
</evidence>
<dbReference type="Gene3D" id="3.40.930.10">
    <property type="entry name" value="Mannitol-specific EII, Chain A"/>
    <property type="match status" value="1"/>
</dbReference>
<accession>A0AAU8U600</accession>
<dbReference type="AlphaFoldDB" id="A0AAU8U600"/>